<feature type="chain" id="PRO_5002078725" evidence="3">
    <location>
        <begin position="20"/>
        <end position="247"/>
    </location>
</feature>
<dbReference type="SUPFAM" id="SSF49899">
    <property type="entry name" value="Concanavalin A-like lectins/glucanases"/>
    <property type="match status" value="1"/>
</dbReference>
<dbReference type="Proteomes" id="UP000030816">
    <property type="component" value="Unassembled WGS sequence"/>
</dbReference>
<evidence type="ECO:0000313" key="4">
    <source>
        <dbReference type="EMBL" id="KHN98415.1"/>
    </source>
</evidence>
<accession>A0A0B2X004</accession>
<proteinExistence type="predicted"/>
<sequence length="247" mass="26559">MKFALVALAAATSIAGSLAVPTRGPESAHLTQLPRGNGTRAALSRRQNGDNPWGGAVQEGQGWSYVTGTAVVPDVRGQDPSAGAAVWVGIDGYSCQNAILQTGFTLWGDGRIETWYEWYPQPSYHYTTDLGVQPGHQLRMSVYADGTTGGWSVIENLSTGQAARQRFQGMRPQICQTDAEWIVEDFLEGQGHVPFLDFGRVQIYDAQASGPRGTVTPEGATMVEVTVGGRPRTQCYASGGEVDCRYV</sequence>
<dbReference type="PANTHER" id="PTHR37536">
    <property type="entry name" value="PUTATIVE (AFU_ORTHOLOGUE AFUA_3G02970)-RELATED"/>
    <property type="match status" value="1"/>
</dbReference>
<evidence type="ECO:0000256" key="2">
    <source>
        <dbReference type="SAM" id="MobiDB-lite"/>
    </source>
</evidence>
<dbReference type="PRINTS" id="PR00977">
    <property type="entry name" value="SCYTLDPTASE"/>
</dbReference>
<keyword evidence="3" id="KW-0732">Signal</keyword>
<comment type="caution">
    <text evidence="4">The sequence shown here is derived from an EMBL/GenBank/DDBJ whole genome shotgun (WGS) entry which is preliminary data.</text>
</comment>
<protein>
    <submittedName>
        <fullName evidence="4">Proteinase aspergillopepsin II</fullName>
    </submittedName>
</protein>
<feature type="signal peptide" evidence="3">
    <location>
        <begin position="1"/>
        <end position="19"/>
    </location>
</feature>
<gene>
    <name evidence="4" type="ORF">MAM_03539</name>
</gene>
<dbReference type="InterPro" id="IPR038656">
    <property type="entry name" value="Peptidase_G1_sf"/>
</dbReference>
<reference evidence="4 5" key="1">
    <citation type="journal article" date="2014" name="Proc. Natl. Acad. Sci. U.S.A.">
        <title>Trajectory and genomic determinants of fungal-pathogen speciation and host adaptation.</title>
        <authorList>
            <person name="Hu X."/>
            <person name="Xiao G."/>
            <person name="Zheng P."/>
            <person name="Shang Y."/>
            <person name="Su Y."/>
            <person name="Zhang X."/>
            <person name="Liu X."/>
            <person name="Zhan S."/>
            <person name="St Leger R.J."/>
            <person name="Wang C."/>
        </authorList>
    </citation>
    <scope>NUCLEOTIDE SEQUENCE [LARGE SCALE GENOMIC DNA]</scope>
    <source>
        <strain evidence="4 5">ARSEF 1941</strain>
    </source>
</reference>
<keyword evidence="5" id="KW-1185">Reference proteome</keyword>
<dbReference type="RefSeq" id="XP_040679481.1">
    <property type="nucleotide sequence ID" value="XM_040822338.1"/>
</dbReference>
<dbReference type="EMBL" id="AZHE01000007">
    <property type="protein sequence ID" value="KHN98415.1"/>
    <property type="molecule type" value="Genomic_DNA"/>
</dbReference>
<dbReference type="InterPro" id="IPR000250">
    <property type="entry name" value="Peptidase_G1"/>
</dbReference>
<feature type="active site" description="Proton acceptor" evidence="1">
    <location>
        <position position="184"/>
    </location>
</feature>
<dbReference type="GO" id="GO:0006508">
    <property type="term" value="P:proteolysis"/>
    <property type="evidence" value="ECO:0007669"/>
    <property type="project" value="InterPro"/>
</dbReference>
<dbReference type="CDD" id="cd13426">
    <property type="entry name" value="Peptidase_G1"/>
    <property type="match status" value="1"/>
</dbReference>
<dbReference type="HOGENOM" id="CLU_066466_1_0_1"/>
<dbReference type="PANTHER" id="PTHR37536:SF1">
    <property type="entry name" value="ASPERGILLOPEPSIN, PUTAITVE (AFU_ORTHOLOGUE AFUA_7G01200)"/>
    <property type="match status" value="1"/>
</dbReference>
<dbReference type="GeneID" id="63737994"/>
<dbReference type="AlphaFoldDB" id="A0A0B2X004"/>
<dbReference type="Gene3D" id="2.60.120.700">
    <property type="entry name" value="Peptidase G1"/>
    <property type="match status" value="1"/>
</dbReference>
<evidence type="ECO:0000256" key="3">
    <source>
        <dbReference type="SAM" id="SignalP"/>
    </source>
</evidence>
<organism evidence="4 5">
    <name type="scientific">Metarhizium album (strain ARSEF 1941)</name>
    <dbReference type="NCBI Taxonomy" id="1081103"/>
    <lineage>
        <taxon>Eukaryota</taxon>
        <taxon>Fungi</taxon>
        <taxon>Dikarya</taxon>
        <taxon>Ascomycota</taxon>
        <taxon>Pezizomycotina</taxon>
        <taxon>Sordariomycetes</taxon>
        <taxon>Hypocreomycetidae</taxon>
        <taxon>Hypocreales</taxon>
        <taxon>Clavicipitaceae</taxon>
        <taxon>Metarhizium</taxon>
    </lineage>
</organism>
<dbReference type="Pfam" id="PF01828">
    <property type="entry name" value="Peptidase_A4"/>
    <property type="match status" value="1"/>
</dbReference>
<feature type="region of interest" description="Disordered" evidence="2">
    <location>
        <begin position="23"/>
        <end position="58"/>
    </location>
</feature>
<dbReference type="InterPro" id="IPR013320">
    <property type="entry name" value="ConA-like_dom_sf"/>
</dbReference>
<evidence type="ECO:0000256" key="1">
    <source>
        <dbReference type="PIRSR" id="PIRSR600250-50"/>
    </source>
</evidence>
<dbReference type="OrthoDB" id="2862635at2759"/>
<dbReference type="GO" id="GO:0070007">
    <property type="term" value="F:glutamic-type endopeptidase activity"/>
    <property type="evidence" value="ECO:0007669"/>
    <property type="project" value="InterPro"/>
</dbReference>
<evidence type="ECO:0000313" key="5">
    <source>
        <dbReference type="Proteomes" id="UP000030816"/>
    </source>
</evidence>
<name>A0A0B2X004_METAS</name>
<dbReference type="STRING" id="1081103.A0A0B2X004"/>